<sequence>MIHKRSTPTGKLRLHTHKNHVTYNGTLHLPIGIHVCVPATINNSYKNHAYNPSRREQQPFSITLLYEHNRACEIYRSLDEFVTLSRALVTAPFPDVQLLLPGKSGPQSKVFGNGGSGEGGSDTLGSPATYPSGSSPCGYSGCGTARMEEGAQFSLGLDGFLERAIRTARREPG</sequence>
<dbReference type="Proteomes" id="UP000078237">
    <property type="component" value="Unassembled WGS sequence"/>
</dbReference>
<organism evidence="2 3">
    <name type="scientific">Madurella mycetomatis</name>
    <dbReference type="NCBI Taxonomy" id="100816"/>
    <lineage>
        <taxon>Eukaryota</taxon>
        <taxon>Fungi</taxon>
        <taxon>Dikarya</taxon>
        <taxon>Ascomycota</taxon>
        <taxon>Pezizomycotina</taxon>
        <taxon>Sordariomycetes</taxon>
        <taxon>Sordariomycetidae</taxon>
        <taxon>Sordariales</taxon>
        <taxon>Sordariales incertae sedis</taxon>
        <taxon>Madurella</taxon>
    </lineage>
</organism>
<evidence type="ECO:0000256" key="1">
    <source>
        <dbReference type="SAM" id="MobiDB-lite"/>
    </source>
</evidence>
<keyword evidence="3" id="KW-1185">Reference proteome</keyword>
<dbReference type="EMBL" id="LCTW02000308">
    <property type="protein sequence ID" value="KXX74931.1"/>
    <property type="molecule type" value="Genomic_DNA"/>
</dbReference>
<gene>
    <name evidence="2" type="ORF">MMYC01_207824</name>
</gene>
<name>A0A175VUU2_9PEZI</name>
<dbReference type="AlphaFoldDB" id="A0A175VUU2"/>
<protein>
    <submittedName>
        <fullName evidence="2">Uncharacterized protein</fullName>
    </submittedName>
</protein>
<feature type="compositionally biased region" description="Low complexity" evidence="1">
    <location>
        <begin position="123"/>
        <end position="133"/>
    </location>
</feature>
<accession>A0A175VUU2</accession>
<evidence type="ECO:0000313" key="2">
    <source>
        <dbReference type="EMBL" id="KXX74931.1"/>
    </source>
</evidence>
<reference evidence="2 3" key="1">
    <citation type="journal article" date="2016" name="Genome Announc.">
        <title>Genome Sequence of Madurella mycetomatis mm55, Isolated from a Human Mycetoma Case in Sudan.</title>
        <authorList>
            <person name="Smit S."/>
            <person name="Derks M.F."/>
            <person name="Bervoets S."/>
            <person name="Fahal A."/>
            <person name="van Leeuwen W."/>
            <person name="van Belkum A."/>
            <person name="van de Sande W.W."/>
        </authorList>
    </citation>
    <scope>NUCLEOTIDE SEQUENCE [LARGE SCALE GENOMIC DNA]</scope>
    <source>
        <strain evidence="3">mm55</strain>
    </source>
</reference>
<feature type="compositionally biased region" description="Gly residues" evidence="1">
    <location>
        <begin position="112"/>
        <end position="122"/>
    </location>
</feature>
<comment type="caution">
    <text evidence="2">The sequence shown here is derived from an EMBL/GenBank/DDBJ whole genome shotgun (WGS) entry which is preliminary data.</text>
</comment>
<dbReference type="OrthoDB" id="4576988at2759"/>
<feature type="region of interest" description="Disordered" evidence="1">
    <location>
        <begin position="107"/>
        <end position="133"/>
    </location>
</feature>
<dbReference type="VEuPathDB" id="FungiDB:MMYC01_207824"/>
<proteinExistence type="predicted"/>
<evidence type="ECO:0000313" key="3">
    <source>
        <dbReference type="Proteomes" id="UP000078237"/>
    </source>
</evidence>